<evidence type="ECO:0000313" key="9">
    <source>
        <dbReference type="EMBL" id="MBR8536224.1"/>
    </source>
</evidence>
<evidence type="ECO:0000313" key="10">
    <source>
        <dbReference type="Proteomes" id="UP000679220"/>
    </source>
</evidence>
<dbReference type="InterPro" id="IPR033985">
    <property type="entry name" value="SusD-like_N"/>
</dbReference>
<evidence type="ECO:0000256" key="3">
    <source>
        <dbReference type="ARBA" id="ARBA00022729"/>
    </source>
</evidence>
<name>A0A941F5B9_9BACT</name>
<reference evidence="9" key="2">
    <citation type="submission" date="2021-04" db="EMBL/GenBank/DDBJ databases">
        <authorList>
            <person name="Zhang T."/>
            <person name="Zhang Y."/>
            <person name="Lu D."/>
            <person name="Zuo D."/>
            <person name="Du Z."/>
        </authorList>
    </citation>
    <scope>NUCLEOTIDE SEQUENCE</scope>
    <source>
        <strain evidence="9">JR1</strain>
    </source>
</reference>
<comment type="caution">
    <text evidence="9">The sequence shown here is derived from an EMBL/GenBank/DDBJ whole genome shotgun (WGS) entry which is preliminary data.</text>
</comment>
<protein>
    <submittedName>
        <fullName evidence="9">RagB/SusD family nutrient uptake outer membrane protein</fullName>
    </submittedName>
</protein>
<evidence type="ECO:0000256" key="6">
    <source>
        <dbReference type="SAM" id="SignalP"/>
    </source>
</evidence>
<sequence length="528" mass="60089">MKKLNYIKYIALALLLVNTLVACDADKLLQESPDDLTTDDFYRNQEDAEGAVAAAYSQLECATEYWSFAEVKFVVDNYRSDLTQYGKDAANYPNWTDIANFTNEFGNTQVTTYWDRHYKGVNFANQVITFVGAMEDEKIDPKVREELVAEARFLRGFYHFKLLMNFEEIILRDKVATSVEDAAQGLSPRTEAWEHIIADFKAAAEKLPVSRNAENIGRVTKGAAVAMAAKCLLFRSGEEPNNKADYLNEAKALFNSVVEGGEYSYQLVDDFPSMFDGTNENSSESLFELQLSPVTAGGAYYKFPSHRWLRVGDLGGWDEIRAADNLFGIMTKEGMTATDGGYDHRVLGSLIFDHPYYNDENNPPFFEYTWNTLCGWYQAGEWTNEQVPGVDYSDVAFRKYLPANGEFWENQSSVNIPLLRYADVLLMYAEVLNELNEPETALTYINEVRAVHGKMPALTGLNQEAVREQIEFERIMEFTMEGARFFDLRRWGKLEEAMAAAGRQYFKLDQHAFFPIPQKEVISNNALN</sequence>
<comment type="subcellular location">
    <subcellularLocation>
        <location evidence="1">Cell outer membrane</location>
    </subcellularLocation>
</comment>
<dbReference type="GO" id="GO:0009279">
    <property type="term" value="C:cell outer membrane"/>
    <property type="evidence" value="ECO:0007669"/>
    <property type="project" value="UniProtKB-SubCell"/>
</dbReference>
<accession>A0A941F5B9</accession>
<feature type="domain" description="SusD-like N-terminal" evidence="8">
    <location>
        <begin position="84"/>
        <end position="232"/>
    </location>
</feature>
<dbReference type="AlphaFoldDB" id="A0A941F5B9"/>
<dbReference type="RefSeq" id="WP_212191124.1">
    <property type="nucleotide sequence ID" value="NZ_JAGTAR010000016.1"/>
</dbReference>
<proteinExistence type="inferred from homology"/>
<dbReference type="Pfam" id="PF07980">
    <property type="entry name" value="SusD_RagB"/>
    <property type="match status" value="1"/>
</dbReference>
<dbReference type="PROSITE" id="PS51257">
    <property type="entry name" value="PROKAR_LIPOPROTEIN"/>
    <property type="match status" value="1"/>
</dbReference>
<evidence type="ECO:0000256" key="2">
    <source>
        <dbReference type="ARBA" id="ARBA00006275"/>
    </source>
</evidence>
<keyword evidence="5" id="KW-0998">Cell outer membrane</keyword>
<keyword evidence="3 6" id="KW-0732">Signal</keyword>
<keyword evidence="4" id="KW-0472">Membrane</keyword>
<dbReference type="InterPro" id="IPR011990">
    <property type="entry name" value="TPR-like_helical_dom_sf"/>
</dbReference>
<dbReference type="Proteomes" id="UP000679220">
    <property type="component" value="Unassembled WGS sequence"/>
</dbReference>
<feature type="domain" description="RagB/SusD" evidence="7">
    <location>
        <begin position="331"/>
        <end position="501"/>
    </location>
</feature>
<dbReference type="Pfam" id="PF14322">
    <property type="entry name" value="SusD-like_3"/>
    <property type="match status" value="1"/>
</dbReference>
<gene>
    <name evidence="9" type="ORF">KDU71_11700</name>
</gene>
<evidence type="ECO:0000259" key="8">
    <source>
        <dbReference type="Pfam" id="PF14322"/>
    </source>
</evidence>
<evidence type="ECO:0000259" key="7">
    <source>
        <dbReference type="Pfam" id="PF07980"/>
    </source>
</evidence>
<comment type="similarity">
    <text evidence="2">Belongs to the SusD family.</text>
</comment>
<dbReference type="SUPFAM" id="SSF48452">
    <property type="entry name" value="TPR-like"/>
    <property type="match status" value="1"/>
</dbReference>
<evidence type="ECO:0000256" key="1">
    <source>
        <dbReference type="ARBA" id="ARBA00004442"/>
    </source>
</evidence>
<feature type="signal peptide" evidence="6">
    <location>
        <begin position="1"/>
        <end position="24"/>
    </location>
</feature>
<organism evidence="9 10">
    <name type="scientific">Carboxylicivirga sediminis</name>
    <dbReference type="NCBI Taxonomy" id="2006564"/>
    <lineage>
        <taxon>Bacteria</taxon>
        <taxon>Pseudomonadati</taxon>
        <taxon>Bacteroidota</taxon>
        <taxon>Bacteroidia</taxon>
        <taxon>Marinilabiliales</taxon>
        <taxon>Marinilabiliaceae</taxon>
        <taxon>Carboxylicivirga</taxon>
    </lineage>
</organism>
<dbReference type="EMBL" id="JAGTAR010000016">
    <property type="protein sequence ID" value="MBR8536224.1"/>
    <property type="molecule type" value="Genomic_DNA"/>
</dbReference>
<dbReference type="Gene3D" id="1.25.40.390">
    <property type="match status" value="1"/>
</dbReference>
<reference evidence="9" key="1">
    <citation type="journal article" date="2018" name="Int. J. Syst. Evol. Microbiol.">
        <title>Carboxylicivirga sediminis sp. nov., isolated from coastal sediment.</title>
        <authorList>
            <person name="Wang F.Q."/>
            <person name="Ren L.H."/>
            <person name="Zou R.J."/>
            <person name="Sun Y.Z."/>
            <person name="Liu X.J."/>
            <person name="Jiang F."/>
            <person name="Liu L.J."/>
        </authorList>
    </citation>
    <scope>NUCLEOTIDE SEQUENCE</scope>
    <source>
        <strain evidence="9">JR1</strain>
    </source>
</reference>
<dbReference type="InterPro" id="IPR012944">
    <property type="entry name" value="SusD_RagB_dom"/>
</dbReference>
<feature type="chain" id="PRO_5038110312" evidence="6">
    <location>
        <begin position="25"/>
        <end position="528"/>
    </location>
</feature>
<evidence type="ECO:0000256" key="5">
    <source>
        <dbReference type="ARBA" id="ARBA00023237"/>
    </source>
</evidence>
<keyword evidence="10" id="KW-1185">Reference proteome</keyword>
<evidence type="ECO:0000256" key="4">
    <source>
        <dbReference type="ARBA" id="ARBA00023136"/>
    </source>
</evidence>